<evidence type="ECO:0000256" key="7">
    <source>
        <dbReference type="ARBA" id="ARBA00022692"/>
    </source>
</evidence>
<keyword evidence="17" id="KW-1185">Reference proteome</keyword>
<evidence type="ECO:0000256" key="11">
    <source>
        <dbReference type="ARBA" id="ARBA00023004"/>
    </source>
</evidence>
<comment type="similarity">
    <text evidence="3 14">Belongs to the HemJ family.</text>
</comment>
<keyword evidence="7 15" id="KW-0812">Transmembrane</keyword>
<comment type="caution">
    <text evidence="16">The sequence shown here is derived from an EMBL/GenBank/DDBJ whole genome shotgun (WGS) entry which is preliminary data.</text>
</comment>
<dbReference type="PANTHER" id="PTHR40255">
    <property type="entry name" value="UPF0093 MEMBRANE PROTEIN SLR1790"/>
    <property type="match status" value="1"/>
</dbReference>
<comment type="pathway">
    <text evidence="2 14">Porphyrin-containing compound metabolism; protoporphyrin-IX biosynthesis; protoporphyrin-IX from protoporphyrinogen-IX: step 1/1.</text>
</comment>
<evidence type="ECO:0000256" key="13">
    <source>
        <dbReference type="ARBA" id="ARBA00048390"/>
    </source>
</evidence>
<feature type="transmembrane region" description="Helical" evidence="15">
    <location>
        <begin position="80"/>
        <end position="96"/>
    </location>
</feature>
<feature type="transmembrane region" description="Helical" evidence="15">
    <location>
        <begin position="117"/>
        <end position="139"/>
    </location>
</feature>
<dbReference type="InterPro" id="IPR005265">
    <property type="entry name" value="HemJ-like"/>
</dbReference>
<keyword evidence="8 14" id="KW-0479">Metal-binding</keyword>
<comment type="catalytic activity">
    <reaction evidence="13 14">
        <text>protoporphyrinogen IX + 3 A = protoporphyrin IX + 3 AH2</text>
        <dbReference type="Rhea" id="RHEA:62000"/>
        <dbReference type="ChEBI" id="CHEBI:13193"/>
        <dbReference type="ChEBI" id="CHEBI:17499"/>
        <dbReference type="ChEBI" id="CHEBI:57306"/>
        <dbReference type="ChEBI" id="CHEBI:57307"/>
    </reaction>
</comment>
<evidence type="ECO:0000256" key="12">
    <source>
        <dbReference type="ARBA" id="ARBA00023136"/>
    </source>
</evidence>
<dbReference type="EMBL" id="JAQQFR010000002">
    <property type="protein sequence ID" value="MFL9877657.1"/>
    <property type="molecule type" value="Genomic_DNA"/>
</dbReference>
<evidence type="ECO:0000256" key="15">
    <source>
        <dbReference type="SAM" id="Phobius"/>
    </source>
</evidence>
<keyword evidence="9 15" id="KW-1133">Transmembrane helix</keyword>
<dbReference type="Proteomes" id="UP001629214">
    <property type="component" value="Unassembled WGS sequence"/>
</dbReference>
<organism evidence="16 17">
    <name type="scientific">Herbaspirillum rhizosphaerae</name>
    <dbReference type="NCBI Taxonomy" id="346179"/>
    <lineage>
        <taxon>Bacteria</taxon>
        <taxon>Pseudomonadati</taxon>
        <taxon>Pseudomonadota</taxon>
        <taxon>Betaproteobacteria</taxon>
        <taxon>Burkholderiales</taxon>
        <taxon>Oxalobacteraceae</taxon>
        <taxon>Herbaspirillum</taxon>
    </lineage>
</organism>
<sequence>MMYSWIKAFHIASVMTWIGGMLIMALALKITQRSALDRSLGEVRLLRAIRQWDQRVTSPAMGMAWILGVALVYFGQWHAAGWLVVKLVIVLMLSALHGMQSGYVRRLADTPDLEASVLLKHSGSLTIIGVAAIACMVVLKPF</sequence>
<evidence type="ECO:0000256" key="10">
    <source>
        <dbReference type="ARBA" id="ARBA00023002"/>
    </source>
</evidence>
<name>A0ABW8Z3Q1_9BURK</name>
<comment type="subcellular location">
    <subcellularLocation>
        <location evidence="1">Cell membrane</location>
        <topology evidence="1">Multi-pass membrane protein</topology>
    </subcellularLocation>
</comment>
<evidence type="ECO:0000256" key="8">
    <source>
        <dbReference type="ARBA" id="ARBA00022723"/>
    </source>
</evidence>
<dbReference type="RefSeq" id="WP_408166043.1">
    <property type="nucleotide sequence ID" value="NZ_JAQQFR010000002.1"/>
</dbReference>
<dbReference type="Pfam" id="PF03653">
    <property type="entry name" value="UPF0093"/>
    <property type="match status" value="1"/>
</dbReference>
<proteinExistence type="inferred from homology"/>
<keyword evidence="6 14" id="KW-0349">Heme</keyword>
<evidence type="ECO:0000256" key="9">
    <source>
        <dbReference type="ARBA" id="ARBA00022989"/>
    </source>
</evidence>
<keyword evidence="10" id="KW-0560">Oxidoreductase</keyword>
<evidence type="ECO:0000313" key="17">
    <source>
        <dbReference type="Proteomes" id="UP001629214"/>
    </source>
</evidence>
<comment type="cofactor">
    <cofactor evidence="14">
        <name>heme b</name>
        <dbReference type="ChEBI" id="CHEBI:60344"/>
    </cofactor>
    <text evidence="14">Binds 1 heme b (iron(II)-protoporphyrin IX) group per subunit.</text>
</comment>
<evidence type="ECO:0000313" key="16">
    <source>
        <dbReference type="EMBL" id="MFL9877657.1"/>
    </source>
</evidence>
<evidence type="ECO:0000256" key="6">
    <source>
        <dbReference type="ARBA" id="ARBA00022617"/>
    </source>
</evidence>
<evidence type="ECO:0000256" key="4">
    <source>
        <dbReference type="ARBA" id="ARBA00017504"/>
    </source>
</evidence>
<reference evidence="16 17" key="1">
    <citation type="journal article" date="2024" name="Chem. Sci.">
        <title>Discovery of megapolipeptins by genome mining of a Burkholderiales bacteria collection.</title>
        <authorList>
            <person name="Paulo B.S."/>
            <person name="Recchia M.J.J."/>
            <person name="Lee S."/>
            <person name="Fergusson C.H."/>
            <person name="Romanowski S.B."/>
            <person name="Hernandez A."/>
            <person name="Krull N."/>
            <person name="Liu D.Y."/>
            <person name="Cavanagh H."/>
            <person name="Bos A."/>
            <person name="Gray C.A."/>
            <person name="Murphy B.T."/>
            <person name="Linington R.G."/>
            <person name="Eustaquio A.S."/>
        </authorList>
    </citation>
    <scope>NUCLEOTIDE SEQUENCE [LARGE SCALE GENOMIC DNA]</scope>
    <source>
        <strain evidence="16 17">RL21-008-BIB-B</strain>
    </source>
</reference>
<gene>
    <name evidence="16" type="ORF">PQR63_04665</name>
</gene>
<dbReference type="PIRSF" id="PIRSF004638">
    <property type="entry name" value="UCP004638"/>
    <property type="match status" value="1"/>
</dbReference>
<dbReference type="PANTHER" id="PTHR40255:SF1">
    <property type="entry name" value="PROTOPORPHYRINOGEN IX OXIDASE"/>
    <property type="match status" value="1"/>
</dbReference>
<accession>A0ABW8Z3Q1</accession>
<evidence type="ECO:0000256" key="2">
    <source>
        <dbReference type="ARBA" id="ARBA00005073"/>
    </source>
</evidence>
<feature type="transmembrane region" description="Helical" evidence="15">
    <location>
        <begin position="56"/>
        <end position="74"/>
    </location>
</feature>
<protein>
    <recommendedName>
        <fullName evidence="4 14">Protoporphyrinogen IX oxidase</fullName>
        <ecNumber evidence="14">1.3.99.-</ecNumber>
    </recommendedName>
</protein>
<evidence type="ECO:0000256" key="3">
    <source>
        <dbReference type="ARBA" id="ARBA00006501"/>
    </source>
</evidence>
<evidence type="ECO:0000256" key="5">
    <source>
        <dbReference type="ARBA" id="ARBA00022475"/>
    </source>
</evidence>
<comment type="function">
    <text evidence="14">Catalyzes the oxidation of protoporphyrinogen IX to protoporphyrin IX.</text>
</comment>
<keyword evidence="11 14" id="KW-0408">Iron</keyword>
<dbReference type="EC" id="1.3.99.-" evidence="14"/>
<keyword evidence="5 14" id="KW-1003">Cell membrane</keyword>
<feature type="transmembrane region" description="Helical" evidence="15">
    <location>
        <begin position="6"/>
        <end position="28"/>
    </location>
</feature>
<keyword evidence="12 14" id="KW-0472">Membrane</keyword>
<evidence type="ECO:0000256" key="14">
    <source>
        <dbReference type="PIRNR" id="PIRNR004638"/>
    </source>
</evidence>
<evidence type="ECO:0000256" key="1">
    <source>
        <dbReference type="ARBA" id="ARBA00004651"/>
    </source>
</evidence>